<evidence type="ECO:0000256" key="1">
    <source>
        <dbReference type="ARBA" id="ARBA00012513"/>
    </source>
</evidence>
<comment type="catalytic activity">
    <reaction evidence="2">
        <text>L-threonyl-[protein] + ATP = O-phospho-L-threonyl-[protein] + ADP + H(+)</text>
        <dbReference type="Rhea" id="RHEA:46608"/>
        <dbReference type="Rhea" id="RHEA-COMP:11060"/>
        <dbReference type="Rhea" id="RHEA-COMP:11605"/>
        <dbReference type="ChEBI" id="CHEBI:15378"/>
        <dbReference type="ChEBI" id="CHEBI:30013"/>
        <dbReference type="ChEBI" id="CHEBI:30616"/>
        <dbReference type="ChEBI" id="CHEBI:61977"/>
        <dbReference type="ChEBI" id="CHEBI:456216"/>
        <dbReference type="EC" id="2.7.11.1"/>
    </reaction>
</comment>
<evidence type="ECO:0000256" key="2">
    <source>
        <dbReference type="ARBA" id="ARBA00047899"/>
    </source>
</evidence>
<comment type="catalytic activity">
    <reaction evidence="3">
        <text>L-seryl-[protein] + ATP = O-phospho-L-seryl-[protein] + ADP + H(+)</text>
        <dbReference type="Rhea" id="RHEA:17989"/>
        <dbReference type="Rhea" id="RHEA-COMP:9863"/>
        <dbReference type="Rhea" id="RHEA-COMP:11604"/>
        <dbReference type="ChEBI" id="CHEBI:15378"/>
        <dbReference type="ChEBI" id="CHEBI:29999"/>
        <dbReference type="ChEBI" id="CHEBI:30616"/>
        <dbReference type="ChEBI" id="CHEBI:83421"/>
        <dbReference type="ChEBI" id="CHEBI:456216"/>
        <dbReference type="EC" id="2.7.11.1"/>
    </reaction>
</comment>
<name>A0A383UR79_BLUHO</name>
<dbReference type="Proteomes" id="UP000275772">
    <property type="component" value="Unassembled WGS sequence"/>
</dbReference>
<feature type="domain" description="Fungal-type protein kinase" evidence="4">
    <location>
        <begin position="2"/>
        <end position="326"/>
    </location>
</feature>
<gene>
    <name evidence="5" type="ORF">BLGHR1_13607</name>
</gene>
<dbReference type="InterPro" id="IPR040976">
    <property type="entry name" value="Pkinase_fungal"/>
</dbReference>
<evidence type="ECO:0000256" key="3">
    <source>
        <dbReference type="ARBA" id="ARBA00048679"/>
    </source>
</evidence>
<proteinExistence type="predicted"/>
<protein>
    <recommendedName>
        <fullName evidence="1">non-specific serine/threonine protein kinase</fullName>
        <ecNumber evidence="1">2.7.11.1</ecNumber>
    </recommendedName>
</protein>
<evidence type="ECO:0000259" key="4">
    <source>
        <dbReference type="Pfam" id="PF17667"/>
    </source>
</evidence>
<dbReference type="AlphaFoldDB" id="A0A383UR79"/>
<evidence type="ECO:0000313" key="6">
    <source>
        <dbReference type="Proteomes" id="UP000275772"/>
    </source>
</evidence>
<evidence type="ECO:0000313" key="5">
    <source>
        <dbReference type="EMBL" id="SZF02821.1"/>
    </source>
</evidence>
<dbReference type="GO" id="GO:0004674">
    <property type="term" value="F:protein serine/threonine kinase activity"/>
    <property type="evidence" value="ECO:0007669"/>
    <property type="project" value="UniProtKB-EC"/>
</dbReference>
<dbReference type="PROSITE" id="PS00109">
    <property type="entry name" value="PROTEIN_KINASE_TYR"/>
    <property type="match status" value="1"/>
</dbReference>
<reference evidence="5 6" key="1">
    <citation type="submission" date="2017-11" db="EMBL/GenBank/DDBJ databases">
        <authorList>
            <person name="Kracher B."/>
        </authorList>
    </citation>
    <scope>NUCLEOTIDE SEQUENCE [LARGE SCALE GENOMIC DNA]</scope>
    <source>
        <strain evidence="5 6">RACE1</strain>
    </source>
</reference>
<dbReference type="VEuPathDB" id="FungiDB:BLGHR1_13607"/>
<dbReference type="EC" id="2.7.11.1" evidence="1"/>
<dbReference type="InterPro" id="IPR011009">
    <property type="entry name" value="Kinase-like_dom_sf"/>
</dbReference>
<dbReference type="EMBL" id="UNSH01000045">
    <property type="protein sequence ID" value="SZF02821.1"/>
    <property type="molecule type" value="Genomic_DNA"/>
</dbReference>
<accession>A0A383UR79</accession>
<dbReference type="PANTHER" id="PTHR38248:SF2">
    <property type="entry name" value="FUNK1 11"/>
    <property type="match status" value="1"/>
</dbReference>
<dbReference type="Pfam" id="PF17667">
    <property type="entry name" value="Pkinase_fungal"/>
    <property type="match status" value="1"/>
</dbReference>
<sequence length="435" mass="49923">MYVREVFYAQPLRRYVHGFCLQKGEVLLWIIDRSGAYSSSAFNVIADQEKLVRAISSYMLMSDEELGLDTTIRKCSGRSFVKIRDGDLTLKRWVEINPVPVTRPETILDRGNTCYMTMDMMYLIKFSWGSGAIQSEIDFLKCARPLYGVVDLVWAEEIYQVKTHRAGLDFSTEKRWVIGQRNWLSIGTGEIPEEYFKQRRLTLAVLSPYGRPFKSCTSLLEFVSGMLDAIIGHRNLYLSKNILHGDISESNIILTIPNKYGLSQGKLIDLDMSINVAGYNEAKGLTGTMKFMAIRVLKNFALKKGAMIKTYRHDLESFFYVFFVGCVCYGRDSNSHEKHFDIWCSSIPIINQALKMGDVSENFQERIVDEFSPCFNGLKGLAFELRRIIFRNDGNFFDTPRDSAVLYEPIIAVFLNTIEKINNGIIRNETWILRT</sequence>
<dbReference type="Gene3D" id="1.10.510.10">
    <property type="entry name" value="Transferase(Phosphotransferase) domain 1"/>
    <property type="match status" value="1"/>
</dbReference>
<dbReference type="PANTHER" id="PTHR38248">
    <property type="entry name" value="FUNK1 6"/>
    <property type="match status" value="1"/>
</dbReference>
<organism evidence="5 6">
    <name type="scientific">Blumeria hordei</name>
    <name type="common">Barley powdery mildew</name>
    <name type="synonym">Blumeria graminis f. sp. hordei</name>
    <dbReference type="NCBI Taxonomy" id="2867405"/>
    <lineage>
        <taxon>Eukaryota</taxon>
        <taxon>Fungi</taxon>
        <taxon>Dikarya</taxon>
        <taxon>Ascomycota</taxon>
        <taxon>Pezizomycotina</taxon>
        <taxon>Leotiomycetes</taxon>
        <taxon>Erysiphales</taxon>
        <taxon>Erysiphaceae</taxon>
        <taxon>Blumeria</taxon>
    </lineage>
</organism>
<dbReference type="InterPro" id="IPR008266">
    <property type="entry name" value="Tyr_kinase_AS"/>
</dbReference>
<dbReference type="SUPFAM" id="SSF56112">
    <property type="entry name" value="Protein kinase-like (PK-like)"/>
    <property type="match status" value="1"/>
</dbReference>